<reference evidence="2 3" key="1">
    <citation type="submission" date="2019-06" db="EMBL/GenBank/DDBJ databases">
        <authorList>
            <person name="Livingstone P."/>
            <person name="Whitworth D."/>
        </authorList>
    </citation>
    <scope>NUCLEOTIDE SEQUENCE [LARGE SCALE GENOMIC DNA]</scope>
    <source>
        <strain evidence="2 3">AM401</strain>
    </source>
</reference>
<evidence type="ECO:0000313" key="3">
    <source>
        <dbReference type="Proteomes" id="UP000315369"/>
    </source>
</evidence>
<gene>
    <name evidence="2" type="ORF">FJV41_22785</name>
</gene>
<keyword evidence="3" id="KW-1185">Reference proteome</keyword>
<dbReference type="Pfam" id="PF09937">
    <property type="entry name" value="DUF2169"/>
    <property type="match status" value="1"/>
</dbReference>
<protein>
    <submittedName>
        <fullName evidence="2">DUF2169 domain-containing protein</fullName>
    </submittedName>
</protein>
<dbReference type="Proteomes" id="UP000315369">
    <property type="component" value="Unassembled WGS sequence"/>
</dbReference>
<comment type="caution">
    <text evidence="2">The sequence shown here is derived from an EMBL/GenBank/DDBJ whole genome shotgun (WGS) entry which is preliminary data.</text>
</comment>
<evidence type="ECO:0000313" key="2">
    <source>
        <dbReference type="EMBL" id="TQF13635.1"/>
    </source>
</evidence>
<dbReference type="InterPro" id="IPR018683">
    <property type="entry name" value="DUF2169"/>
</dbReference>
<organism evidence="2 3">
    <name type="scientific">Myxococcus llanfairpwllgwyngyllgogerychwyrndrobwllllantysiliogogogochensis</name>
    <dbReference type="NCBI Taxonomy" id="2590453"/>
    <lineage>
        <taxon>Bacteria</taxon>
        <taxon>Pseudomonadati</taxon>
        <taxon>Myxococcota</taxon>
        <taxon>Myxococcia</taxon>
        <taxon>Myxococcales</taxon>
        <taxon>Cystobacterineae</taxon>
        <taxon>Myxococcaceae</taxon>
        <taxon>Myxococcus</taxon>
    </lineage>
</organism>
<dbReference type="OrthoDB" id="233093at2"/>
<feature type="domain" description="DUF2169" evidence="1">
    <location>
        <begin position="22"/>
        <end position="314"/>
    </location>
</feature>
<name>A0A540WXA0_9BACT</name>
<sequence>MLQLENTTPFAPAIYLFPDEKGVDTLYVVLKATFAMTSSGLHVAETQQAVAHVDEHWGPPGETSLKYSGESHLMKRGTDVVLVGDAHAPKGRPASDFGLSMSVGTLKKLVQVHGDRTWKAGLLGASATTPIPTTRVPLTWERAYGGRHQTGPHGFLAEMRNPVGVGFRGQRAVKAMNGTPLPNLTHPGFPLTSLSDKTPPHGVGFVAPSWQPRMGFAGTYDEAWKKHRAPYLPRDFDTRFFQAAPEGQIYPTWLKGGEPVELINAAPEGVQRFHLPEVDLEASVRIAGKEEKPRLHIETLLLEPDQHRFSLTWRGCVPCDKRALKVEQVTLAVKRMTGARS</sequence>
<accession>A0A540WXA0</accession>
<dbReference type="AlphaFoldDB" id="A0A540WXA0"/>
<evidence type="ECO:0000259" key="1">
    <source>
        <dbReference type="Pfam" id="PF09937"/>
    </source>
</evidence>
<dbReference type="EMBL" id="VIFM01000093">
    <property type="protein sequence ID" value="TQF13635.1"/>
    <property type="molecule type" value="Genomic_DNA"/>
</dbReference>
<proteinExistence type="predicted"/>
<dbReference type="RefSeq" id="WP_141644638.1">
    <property type="nucleotide sequence ID" value="NZ_VIFM01000093.1"/>
</dbReference>